<gene>
    <name evidence="1" type="ORF">GBA63_13235</name>
</gene>
<dbReference type="Pfam" id="PF05721">
    <property type="entry name" value="PhyH"/>
    <property type="match status" value="1"/>
</dbReference>
<dbReference type="PANTHER" id="PTHR20883">
    <property type="entry name" value="PHYTANOYL-COA DIOXYGENASE DOMAIN CONTAINING 1"/>
    <property type="match status" value="1"/>
</dbReference>
<accession>A0A6G8QAN3</accession>
<proteinExistence type="predicted"/>
<dbReference type="Gene3D" id="2.60.120.620">
    <property type="entry name" value="q2cbj1_9rhob like domain"/>
    <property type="match status" value="1"/>
</dbReference>
<dbReference type="Proteomes" id="UP000501452">
    <property type="component" value="Chromosome"/>
</dbReference>
<dbReference type="EMBL" id="CP045119">
    <property type="protein sequence ID" value="QIN83488.1"/>
    <property type="molecule type" value="Genomic_DNA"/>
</dbReference>
<keyword evidence="2" id="KW-1185">Reference proteome</keyword>
<evidence type="ECO:0000313" key="1">
    <source>
        <dbReference type="EMBL" id="QIN83488.1"/>
    </source>
</evidence>
<dbReference type="KEGG" id="rub:GBA63_13235"/>
<dbReference type="GO" id="GO:0016706">
    <property type="term" value="F:2-oxoglutarate-dependent dioxygenase activity"/>
    <property type="evidence" value="ECO:0007669"/>
    <property type="project" value="UniProtKB-ARBA"/>
</dbReference>
<dbReference type="RefSeq" id="WP_166176824.1">
    <property type="nucleotide sequence ID" value="NZ_CP045119.1"/>
</dbReference>
<dbReference type="PANTHER" id="PTHR20883:SF46">
    <property type="entry name" value="PHYTANOYL-COA HYDROXYLASE"/>
    <property type="match status" value="1"/>
</dbReference>
<protein>
    <submittedName>
        <fullName evidence="1">Phytanoyl-CoA dioxygenase family protein</fullName>
    </submittedName>
</protein>
<keyword evidence="1" id="KW-0223">Dioxygenase</keyword>
<sequence>MVTAASGSRVGTEGQDRYRVSVEEYKAFRQQGFLVVRGLLSRAEVSELREHTELLMEGRLPEQTRTMAERDPGTDTGTTGQLLEAPPGHLSPEEKAQYFLRVHMLHRKLELHERYMLHPRVLDVLEALIGPDVLALQTMLFLKPPGKPGQGWHQDSYYIPTHPDTLCGAWFAVDDADEINGAMWMASGSQHEPVYPPKEGYGHGDEDLIGIERISGASDPDDARNDLSRIADRYPQLLAPVEAGDVVFFGGHVLHRSKKNFSDDRFRRAFVGHYCNARSFTQWGADHGDSDPHAASTVDDKTGMTNGSHILARGDTHLPFAKPAFGTPCAALLPEEERRRESRFAAAMMADMDTGDMGVMPSDPEIEH</sequence>
<evidence type="ECO:0000313" key="2">
    <source>
        <dbReference type="Proteomes" id="UP000501452"/>
    </source>
</evidence>
<reference evidence="1 2" key="1">
    <citation type="submission" date="2019-10" db="EMBL/GenBank/DDBJ databases">
        <title>Rubrobacter sp nov SCSIO 52090 isolated from a deep-sea sediment in the South China Sea.</title>
        <authorList>
            <person name="Chen R.W."/>
        </authorList>
    </citation>
    <scope>NUCLEOTIDE SEQUENCE [LARGE SCALE GENOMIC DNA]</scope>
    <source>
        <strain evidence="1 2">SCSIO 52909</strain>
    </source>
</reference>
<organism evidence="1 2">
    <name type="scientific">Rubrobacter tropicus</name>
    <dbReference type="NCBI Taxonomy" id="2653851"/>
    <lineage>
        <taxon>Bacteria</taxon>
        <taxon>Bacillati</taxon>
        <taxon>Actinomycetota</taxon>
        <taxon>Rubrobacteria</taxon>
        <taxon>Rubrobacterales</taxon>
        <taxon>Rubrobacteraceae</taxon>
        <taxon>Rubrobacter</taxon>
    </lineage>
</organism>
<dbReference type="GO" id="GO:0005506">
    <property type="term" value="F:iron ion binding"/>
    <property type="evidence" value="ECO:0007669"/>
    <property type="project" value="UniProtKB-ARBA"/>
</dbReference>
<dbReference type="InterPro" id="IPR008775">
    <property type="entry name" value="Phytyl_CoA_dOase-like"/>
</dbReference>
<keyword evidence="1" id="KW-0560">Oxidoreductase</keyword>
<dbReference type="AlphaFoldDB" id="A0A6G8QAN3"/>
<dbReference type="SUPFAM" id="SSF51197">
    <property type="entry name" value="Clavaminate synthase-like"/>
    <property type="match status" value="1"/>
</dbReference>
<name>A0A6G8QAN3_9ACTN</name>